<keyword evidence="4" id="KW-0004">4Fe-4S</keyword>
<dbReference type="CDD" id="cd00207">
    <property type="entry name" value="fer2"/>
    <property type="match status" value="1"/>
</dbReference>
<dbReference type="PROSITE" id="PS00641">
    <property type="entry name" value="COMPLEX1_75K_1"/>
    <property type="match status" value="1"/>
</dbReference>
<evidence type="ECO:0000256" key="4">
    <source>
        <dbReference type="ARBA" id="ARBA00022485"/>
    </source>
</evidence>
<name>A0A7W7Y4Q5_9BACT</name>
<evidence type="ECO:0000256" key="11">
    <source>
        <dbReference type="ARBA" id="ARBA00023136"/>
    </source>
</evidence>
<evidence type="ECO:0000259" key="14">
    <source>
        <dbReference type="PROSITE" id="PS51669"/>
    </source>
</evidence>
<dbReference type="GO" id="GO:0051537">
    <property type="term" value="F:2 iron, 2 sulfur cluster binding"/>
    <property type="evidence" value="ECO:0007669"/>
    <property type="project" value="UniProtKB-KW"/>
</dbReference>
<dbReference type="GO" id="GO:0008137">
    <property type="term" value="F:NADH dehydrogenase (ubiquinone) activity"/>
    <property type="evidence" value="ECO:0007669"/>
    <property type="project" value="InterPro"/>
</dbReference>
<comment type="caution">
    <text evidence="16">The sequence shown here is derived from an EMBL/GenBank/DDBJ whole genome shotgun (WGS) entry which is preliminary data.</text>
</comment>
<dbReference type="PROSITE" id="PS51839">
    <property type="entry name" value="4FE4S_HC3"/>
    <property type="match status" value="1"/>
</dbReference>
<keyword evidence="5" id="KW-0001">2Fe-2S</keyword>
<feature type="domain" description="4Fe-4S Mo/W bis-MGD-type" evidence="14">
    <location>
        <begin position="220"/>
        <end position="281"/>
    </location>
</feature>
<dbReference type="Pfam" id="PF13510">
    <property type="entry name" value="Fer2_4"/>
    <property type="match status" value="1"/>
</dbReference>
<feature type="domain" description="2Fe-2S ferredoxin-type" evidence="13">
    <location>
        <begin position="3"/>
        <end position="81"/>
    </location>
</feature>
<evidence type="ECO:0000259" key="13">
    <source>
        <dbReference type="PROSITE" id="PS51085"/>
    </source>
</evidence>
<dbReference type="InterPro" id="IPR006963">
    <property type="entry name" value="Mopterin_OxRdtase_4Fe-4S_dom"/>
</dbReference>
<evidence type="ECO:0000256" key="7">
    <source>
        <dbReference type="ARBA" id="ARBA00022967"/>
    </source>
</evidence>
<evidence type="ECO:0000256" key="1">
    <source>
        <dbReference type="ARBA" id="ARBA00001966"/>
    </source>
</evidence>
<protein>
    <submittedName>
        <fullName evidence="16">NADH-quinone oxidoreductase subunit G</fullName>
    </submittedName>
</protein>
<dbReference type="EMBL" id="JACHID010000005">
    <property type="protein sequence ID" value="MBB5021762.1"/>
    <property type="molecule type" value="Genomic_DNA"/>
</dbReference>
<evidence type="ECO:0000256" key="12">
    <source>
        <dbReference type="ARBA" id="ARBA00034078"/>
    </source>
</evidence>
<evidence type="ECO:0000256" key="3">
    <source>
        <dbReference type="ARBA" id="ARBA00005404"/>
    </source>
</evidence>
<dbReference type="AlphaFoldDB" id="A0A7W7Y4Q5"/>
<evidence type="ECO:0000256" key="8">
    <source>
        <dbReference type="ARBA" id="ARBA00023004"/>
    </source>
</evidence>
<dbReference type="GO" id="GO:0016491">
    <property type="term" value="F:oxidoreductase activity"/>
    <property type="evidence" value="ECO:0007669"/>
    <property type="project" value="InterPro"/>
</dbReference>
<dbReference type="PROSITE" id="PS51669">
    <property type="entry name" value="4FE4S_MOW_BIS_MGD"/>
    <property type="match status" value="1"/>
</dbReference>
<dbReference type="Proteomes" id="UP000528322">
    <property type="component" value="Unassembled WGS sequence"/>
</dbReference>
<evidence type="ECO:0000256" key="9">
    <source>
        <dbReference type="ARBA" id="ARBA00023014"/>
    </source>
</evidence>
<keyword evidence="9" id="KW-0411">Iron-sulfur</keyword>
<evidence type="ECO:0000259" key="15">
    <source>
        <dbReference type="PROSITE" id="PS51839"/>
    </source>
</evidence>
<comment type="cofactor">
    <cofactor evidence="1">
        <name>[4Fe-4S] cluster</name>
        <dbReference type="ChEBI" id="CHEBI:49883"/>
    </cofactor>
</comment>
<evidence type="ECO:0000256" key="5">
    <source>
        <dbReference type="ARBA" id="ARBA00022714"/>
    </source>
</evidence>
<evidence type="ECO:0000256" key="10">
    <source>
        <dbReference type="ARBA" id="ARBA00023027"/>
    </source>
</evidence>
<sequence>MAKMVTIKVDGQSVEVEEGVNLIAALDAAGIHIPHFCYHPALGFDGNCRLCLIEVEGGRGPQIACNTPAQDGMEIYLSRESSMALRRNTLEFTLINHPLDCPICDQAGECKLQDYYMELGPYQSRMDASKKVDKGKKFDFGCNIVHDQERCVLCARCVRFLRQVTGTAELGITNRSELARVTTFPGKPVDNRYAMNIIDICPVGAMTSKDFRFKQRVWYLKTAKSVCHGCAKGCSIYVDHNQEKYKRDKVYRFRPRVNDLVNGHFICDEGRLSYRRENENRMTRATVNGIPEDTVNAIQSARSSIEGSSGNLLVVVDPNWTTEQLYSAKKLAEHYGGKINGYSANQVQVGDGDDYLIRDDKAANRRSLELLEISQDKAHFTRYLRESAVVLLLGNDILDGLSVEQADEITTLLDEKTVIAVDSHSGGASRLADITIPCASYSEYSGALVNCDGILQHIEKAVTNDNTAAPAQVTLAQLASDAWNSELQVLRQELSAKVAALAEVSWDDLPDTGVALEKKEAHV</sequence>
<dbReference type="Gene3D" id="3.10.20.740">
    <property type="match status" value="1"/>
</dbReference>
<evidence type="ECO:0000256" key="2">
    <source>
        <dbReference type="ARBA" id="ARBA00004370"/>
    </source>
</evidence>
<dbReference type="PROSITE" id="PS51085">
    <property type="entry name" value="2FE2S_FER_2"/>
    <property type="match status" value="1"/>
</dbReference>
<organism evidence="16 17">
    <name type="scientific">Desulfurispira natronophila</name>
    <dbReference type="NCBI Taxonomy" id="682562"/>
    <lineage>
        <taxon>Bacteria</taxon>
        <taxon>Pseudomonadati</taxon>
        <taxon>Chrysiogenota</taxon>
        <taxon>Chrysiogenia</taxon>
        <taxon>Chrysiogenales</taxon>
        <taxon>Chrysiogenaceae</taxon>
        <taxon>Desulfurispira</taxon>
    </lineage>
</organism>
<dbReference type="Gene3D" id="3.30.70.20">
    <property type="match status" value="1"/>
</dbReference>
<proteinExistence type="inferred from homology"/>
<dbReference type="Gene3D" id="2.20.25.90">
    <property type="entry name" value="ADC-like domains"/>
    <property type="match status" value="1"/>
</dbReference>
<dbReference type="PANTHER" id="PTHR43105:SF13">
    <property type="entry name" value="NADH-UBIQUINONE OXIDOREDUCTASE 75 KDA SUBUNIT, MITOCHONDRIAL"/>
    <property type="match status" value="1"/>
</dbReference>
<dbReference type="SMART" id="SM00926">
    <property type="entry name" value="Molybdop_Fe4S4"/>
    <property type="match status" value="1"/>
</dbReference>
<dbReference type="Gene3D" id="3.40.50.740">
    <property type="match status" value="1"/>
</dbReference>
<reference evidence="16 17" key="1">
    <citation type="submission" date="2020-08" db="EMBL/GenBank/DDBJ databases">
        <title>Genomic Encyclopedia of Type Strains, Phase IV (KMG-IV): sequencing the most valuable type-strain genomes for metagenomic binning, comparative biology and taxonomic classification.</title>
        <authorList>
            <person name="Goeker M."/>
        </authorList>
    </citation>
    <scope>NUCLEOTIDE SEQUENCE [LARGE SCALE GENOMIC DNA]</scope>
    <source>
        <strain evidence="16 17">DSM 22071</strain>
    </source>
</reference>
<dbReference type="GO" id="GO:0016020">
    <property type="term" value="C:membrane"/>
    <property type="evidence" value="ECO:0007669"/>
    <property type="project" value="UniProtKB-SubCell"/>
</dbReference>
<dbReference type="SUPFAM" id="SSF54292">
    <property type="entry name" value="2Fe-2S ferredoxin-like"/>
    <property type="match status" value="1"/>
</dbReference>
<keyword evidence="10" id="KW-0520">NAD</keyword>
<dbReference type="InterPro" id="IPR001041">
    <property type="entry name" value="2Fe-2S_ferredoxin-type"/>
</dbReference>
<dbReference type="InterPro" id="IPR036010">
    <property type="entry name" value="2Fe-2S_ferredoxin-like_sf"/>
</dbReference>
<feature type="domain" description="4Fe-4S His(Cys)3-ligated-type" evidence="15">
    <location>
        <begin position="81"/>
        <end position="120"/>
    </location>
</feature>
<dbReference type="InterPro" id="IPR019574">
    <property type="entry name" value="NADH_UbQ_OxRdtase_Gsu_4Fe4S-bd"/>
</dbReference>
<dbReference type="InterPro" id="IPR050123">
    <property type="entry name" value="Prok_molybdopt-oxidoreductase"/>
</dbReference>
<dbReference type="SMART" id="SM00929">
    <property type="entry name" value="NADH-G_4Fe-4S_3"/>
    <property type="match status" value="1"/>
</dbReference>
<comment type="subcellular location">
    <subcellularLocation>
        <location evidence="2">Membrane</location>
    </subcellularLocation>
</comment>
<gene>
    <name evidence="16" type="ORF">HNR37_001075</name>
</gene>
<dbReference type="GO" id="GO:0051539">
    <property type="term" value="F:4 iron, 4 sulfur cluster binding"/>
    <property type="evidence" value="ECO:0007669"/>
    <property type="project" value="UniProtKB-KW"/>
</dbReference>
<comment type="similarity">
    <text evidence="3">Belongs to the complex I 75 kDa subunit family.</text>
</comment>
<dbReference type="PROSITE" id="PS00643">
    <property type="entry name" value="COMPLEX1_75K_3"/>
    <property type="match status" value="1"/>
</dbReference>
<keyword evidence="7" id="KW-1278">Translocase</keyword>
<keyword evidence="11" id="KW-0472">Membrane</keyword>
<dbReference type="GO" id="GO:0042773">
    <property type="term" value="P:ATP synthesis coupled electron transport"/>
    <property type="evidence" value="ECO:0007669"/>
    <property type="project" value="InterPro"/>
</dbReference>
<dbReference type="PANTHER" id="PTHR43105">
    <property type="entry name" value="RESPIRATORY NITRATE REDUCTASE"/>
    <property type="match status" value="1"/>
</dbReference>
<evidence type="ECO:0000313" key="16">
    <source>
        <dbReference type="EMBL" id="MBB5021762.1"/>
    </source>
</evidence>
<evidence type="ECO:0000313" key="17">
    <source>
        <dbReference type="Proteomes" id="UP000528322"/>
    </source>
</evidence>
<keyword evidence="8" id="KW-0408">Iron</keyword>
<dbReference type="GO" id="GO:0046872">
    <property type="term" value="F:metal ion binding"/>
    <property type="evidence" value="ECO:0007669"/>
    <property type="project" value="UniProtKB-KW"/>
</dbReference>
<dbReference type="Pfam" id="PF04879">
    <property type="entry name" value="Molybdop_Fe4S4"/>
    <property type="match status" value="1"/>
</dbReference>
<dbReference type="InterPro" id="IPR054351">
    <property type="entry name" value="NADH_UbQ_OxRdtase_ferredoxin"/>
</dbReference>
<evidence type="ECO:0000256" key="6">
    <source>
        <dbReference type="ARBA" id="ARBA00022723"/>
    </source>
</evidence>
<dbReference type="SUPFAM" id="SSF53706">
    <property type="entry name" value="Formate dehydrogenase/DMSO reductase, domains 1-3"/>
    <property type="match status" value="1"/>
</dbReference>
<dbReference type="FunFam" id="3.10.20.740:FF:000004">
    <property type="entry name" value="NADH-quinone oxidoreductase"/>
    <property type="match status" value="1"/>
</dbReference>
<comment type="cofactor">
    <cofactor evidence="12">
        <name>[2Fe-2S] cluster</name>
        <dbReference type="ChEBI" id="CHEBI:190135"/>
    </cofactor>
</comment>
<dbReference type="InterPro" id="IPR000283">
    <property type="entry name" value="NADH_UbQ_OxRdtase_75kDa_su_CS"/>
</dbReference>
<accession>A0A7W7Y4Q5</accession>
<keyword evidence="17" id="KW-1185">Reference proteome</keyword>
<keyword evidence="6" id="KW-0479">Metal-binding</keyword>
<dbReference type="RefSeq" id="WP_183731050.1">
    <property type="nucleotide sequence ID" value="NZ_JACHID010000005.1"/>
</dbReference>
<dbReference type="Pfam" id="PF10588">
    <property type="entry name" value="NADH-G_4Fe-4S_3"/>
    <property type="match status" value="1"/>
</dbReference>
<dbReference type="Pfam" id="PF22117">
    <property type="entry name" value="Fer4_Nqo3"/>
    <property type="match status" value="1"/>
</dbReference>
<dbReference type="SUPFAM" id="SSF54862">
    <property type="entry name" value="4Fe-4S ferredoxins"/>
    <property type="match status" value="1"/>
</dbReference>